<organism evidence="2 3">
    <name type="scientific">Lupinus albus</name>
    <name type="common">White lupine</name>
    <name type="synonym">Lupinus termis</name>
    <dbReference type="NCBI Taxonomy" id="3870"/>
    <lineage>
        <taxon>Eukaryota</taxon>
        <taxon>Viridiplantae</taxon>
        <taxon>Streptophyta</taxon>
        <taxon>Embryophyta</taxon>
        <taxon>Tracheophyta</taxon>
        <taxon>Spermatophyta</taxon>
        <taxon>Magnoliopsida</taxon>
        <taxon>eudicotyledons</taxon>
        <taxon>Gunneridae</taxon>
        <taxon>Pentapetalae</taxon>
        <taxon>rosids</taxon>
        <taxon>fabids</taxon>
        <taxon>Fabales</taxon>
        <taxon>Fabaceae</taxon>
        <taxon>Papilionoideae</taxon>
        <taxon>50 kb inversion clade</taxon>
        <taxon>genistoids sensu lato</taxon>
        <taxon>core genistoids</taxon>
        <taxon>Genisteae</taxon>
        <taxon>Lupinus</taxon>
    </lineage>
</organism>
<accession>A0A6A4Q6E7</accession>
<evidence type="ECO:0008006" key="4">
    <source>
        <dbReference type="Google" id="ProtNLM"/>
    </source>
</evidence>
<evidence type="ECO:0000313" key="3">
    <source>
        <dbReference type="Proteomes" id="UP000447434"/>
    </source>
</evidence>
<keyword evidence="1" id="KW-0812">Transmembrane</keyword>
<keyword evidence="1" id="KW-1133">Transmembrane helix</keyword>
<evidence type="ECO:0000313" key="2">
    <source>
        <dbReference type="EMBL" id="KAE9609735.1"/>
    </source>
</evidence>
<gene>
    <name evidence="2" type="ORF">Lalb_Chr07g0179191</name>
</gene>
<dbReference type="Proteomes" id="UP000447434">
    <property type="component" value="Chromosome 7"/>
</dbReference>
<dbReference type="EMBL" id="WOCE01000007">
    <property type="protein sequence ID" value="KAE9609735.1"/>
    <property type="molecule type" value="Genomic_DNA"/>
</dbReference>
<evidence type="ECO:0000256" key="1">
    <source>
        <dbReference type="SAM" id="Phobius"/>
    </source>
</evidence>
<sequence length="77" mass="8256">MALFLTLGVGGVGLGANECGFSLGYRFKPSNQIPGNGDMISLRCSLLDLLTLFSPAIALYLLLLIMIRSFFGNLEPC</sequence>
<proteinExistence type="predicted"/>
<name>A0A6A4Q6E7_LUPAL</name>
<reference evidence="3" key="1">
    <citation type="journal article" date="2020" name="Nat. Commun.">
        <title>Genome sequence of the cluster root forming white lupin.</title>
        <authorList>
            <person name="Hufnagel B."/>
            <person name="Marques A."/>
            <person name="Soriano A."/>
            <person name="Marques L."/>
            <person name="Divol F."/>
            <person name="Doumas P."/>
            <person name="Sallet E."/>
            <person name="Mancinotti D."/>
            <person name="Carrere S."/>
            <person name="Marande W."/>
            <person name="Arribat S."/>
            <person name="Keller J."/>
            <person name="Huneau C."/>
            <person name="Blein T."/>
            <person name="Aime D."/>
            <person name="Laguerre M."/>
            <person name="Taylor J."/>
            <person name="Schubert V."/>
            <person name="Nelson M."/>
            <person name="Geu-Flores F."/>
            <person name="Crespi M."/>
            <person name="Gallardo-Guerrero K."/>
            <person name="Delaux P.-M."/>
            <person name="Salse J."/>
            <person name="Berges H."/>
            <person name="Guyot R."/>
            <person name="Gouzy J."/>
            <person name="Peret B."/>
        </authorList>
    </citation>
    <scope>NUCLEOTIDE SEQUENCE [LARGE SCALE GENOMIC DNA]</scope>
    <source>
        <strain evidence="3">cv. Amiga</strain>
    </source>
</reference>
<comment type="caution">
    <text evidence="2">The sequence shown here is derived from an EMBL/GenBank/DDBJ whole genome shotgun (WGS) entry which is preliminary data.</text>
</comment>
<feature type="transmembrane region" description="Helical" evidence="1">
    <location>
        <begin position="49"/>
        <end position="71"/>
    </location>
</feature>
<keyword evidence="3" id="KW-1185">Reference proteome</keyword>
<protein>
    <recommendedName>
        <fullName evidence="4">Transmembrane protein</fullName>
    </recommendedName>
</protein>
<dbReference type="AlphaFoldDB" id="A0A6A4Q6E7"/>
<keyword evidence="1" id="KW-0472">Membrane</keyword>